<dbReference type="AlphaFoldDB" id="A0A5N8XKG4"/>
<evidence type="ECO:0000313" key="1">
    <source>
        <dbReference type="EMBL" id="MPY59754.1"/>
    </source>
</evidence>
<name>A0A5N8XKG4_9ACTN</name>
<dbReference type="EMBL" id="VJZC01000161">
    <property type="protein sequence ID" value="MPY59754.1"/>
    <property type="molecule type" value="Genomic_DNA"/>
</dbReference>
<dbReference type="Gene3D" id="1.10.600.10">
    <property type="entry name" value="Farnesyl Diphosphate Synthase"/>
    <property type="match status" value="1"/>
</dbReference>
<gene>
    <name evidence="1" type="ORF">FNH08_22080</name>
</gene>
<proteinExistence type="predicted"/>
<reference evidence="1 2" key="1">
    <citation type="submission" date="2019-07" db="EMBL/GenBank/DDBJ databases">
        <title>New species of Amycolatopsis and Streptomyces.</title>
        <authorList>
            <person name="Duangmal K."/>
            <person name="Teo W.F.A."/>
            <person name="Lipun K."/>
        </authorList>
    </citation>
    <scope>NUCLEOTIDE SEQUENCE [LARGE SCALE GENOMIC DNA]</scope>
    <source>
        <strain evidence="1 2">NBRC 106415</strain>
    </source>
</reference>
<evidence type="ECO:0008006" key="3">
    <source>
        <dbReference type="Google" id="ProtNLM"/>
    </source>
</evidence>
<dbReference type="InterPro" id="IPR008949">
    <property type="entry name" value="Isoprenoid_synthase_dom_sf"/>
</dbReference>
<comment type="caution">
    <text evidence="1">The sequence shown here is derived from an EMBL/GenBank/DDBJ whole genome shotgun (WGS) entry which is preliminary data.</text>
</comment>
<keyword evidence="2" id="KW-1185">Reference proteome</keyword>
<dbReference type="GO" id="GO:0004659">
    <property type="term" value="F:prenyltransferase activity"/>
    <property type="evidence" value="ECO:0007669"/>
    <property type="project" value="InterPro"/>
</dbReference>
<dbReference type="Proteomes" id="UP000400924">
    <property type="component" value="Unassembled WGS sequence"/>
</dbReference>
<evidence type="ECO:0000313" key="2">
    <source>
        <dbReference type="Proteomes" id="UP000400924"/>
    </source>
</evidence>
<dbReference type="SUPFAM" id="SSF48576">
    <property type="entry name" value="Terpenoid synthases"/>
    <property type="match status" value="1"/>
</dbReference>
<dbReference type="OrthoDB" id="4497239at2"/>
<dbReference type="GO" id="GO:0008299">
    <property type="term" value="P:isoprenoid biosynthetic process"/>
    <property type="evidence" value="ECO:0007669"/>
    <property type="project" value="InterPro"/>
</dbReference>
<dbReference type="Pfam" id="PF00348">
    <property type="entry name" value="polyprenyl_synt"/>
    <property type="match status" value="1"/>
</dbReference>
<organism evidence="1 2">
    <name type="scientific">Streptomyces spongiae</name>
    <dbReference type="NCBI Taxonomy" id="565072"/>
    <lineage>
        <taxon>Bacteria</taxon>
        <taxon>Bacillati</taxon>
        <taxon>Actinomycetota</taxon>
        <taxon>Actinomycetes</taxon>
        <taxon>Kitasatosporales</taxon>
        <taxon>Streptomycetaceae</taxon>
        <taxon>Streptomyces</taxon>
    </lineage>
</organism>
<sequence length="110" mass="12042">MRRAAHAPAVSTGRGCLVSVGVEPLRAPCWFRAAQPGHVLRRGHRCPPQFVRPPLDPGLDPLAKGPAPVWGRLDARVRPATAAVELVHAFSLLHDDVIDHDELCRRRPTV</sequence>
<dbReference type="InterPro" id="IPR000092">
    <property type="entry name" value="Polyprenyl_synt"/>
</dbReference>
<accession>A0A5N8XKG4</accession>
<protein>
    <recommendedName>
        <fullName evidence="3">Polyprenyl synthetase family protein</fullName>
    </recommendedName>
</protein>